<sequence>MESVPSDVLTVLDPRDPVGSEGAQMRPSPALASAGGAVAAAEGARPPRSPPTALARPLQQVPLREARGAGAPAGAQTCNVPWLPPAQHAAAAERFRFDPQGCSAMLDVSAPNCLRCVANATRSSQGVCFLDPPIAQGQVVEVRFRFDNKPGRMRYFLGVARQRFASDACDIDLRKAGWSIENLYASPHSEGSACTLKAAPIFHTGSVVTLAVDLRDSQKPEVRFSVDTTGVCLSARLPTRGLHSVIPWISLYNRGAQVTLLDTALKVSSPHVSHP</sequence>
<reference evidence="2" key="1">
    <citation type="submission" date="2023-10" db="EMBL/GenBank/DDBJ databases">
        <authorList>
            <person name="Chen Y."/>
            <person name="Shah S."/>
            <person name="Dougan E. K."/>
            <person name="Thang M."/>
            <person name="Chan C."/>
        </authorList>
    </citation>
    <scope>NUCLEOTIDE SEQUENCE [LARGE SCALE GENOMIC DNA]</scope>
</reference>
<evidence type="ECO:0008006" key="4">
    <source>
        <dbReference type="Google" id="ProtNLM"/>
    </source>
</evidence>
<name>A0ABN9W561_9DINO</name>
<evidence type="ECO:0000313" key="2">
    <source>
        <dbReference type="EMBL" id="CAK0880733.1"/>
    </source>
</evidence>
<accession>A0ABN9W561</accession>
<feature type="region of interest" description="Disordered" evidence="1">
    <location>
        <begin position="1"/>
        <end position="54"/>
    </location>
</feature>
<comment type="caution">
    <text evidence="2">The sequence shown here is derived from an EMBL/GenBank/DDBJ whole genome shotgun (WGS) entry which is preliminary data.</text>
</comment>
<dbReference type="Proteomes" id="UP001189429">
    <property type="component" value="Unassembled WGS sequence"/>
</dbReference>
<feature type="compositionally biased region" description="Low complexity" evidence="1">
    <location>
        <begin position="26"/>
        <end position="46"/>
    </location>
</feature>
<dbReference type="EMBL" id="CAUYUJ010018111">
    <property type="protein sequence ID" value="CAK0880733.1"/>
    <property type="molecule type" value="Genomic_DNA"/>
</dbReference>
<evidence type="ECO:0000313" key="3">
    <source>
        <dbReference type="Proteomes" id="UP001189429"/>
    </source>
</evidence>
<keyword evidence="3" id="KW-1185">Reference proteome</keyword>
<organism evidence="2 3">
    <name type="scientific">Prorocentrum cordatum</name>
    <dbReference type="NCBI Taxonomy" id="2364126"/>
    <lineage>
        <taxon>Eukaryota</taxon>
        <taxon>Sar</taxon>
        <taxon>Alveolata</taxon>
        <taxon>Dinophyceae</taxon>
        <taxon>Prorocentrales</taxon>
        <taxon>Prorocentraceae</taxon>
        <taxon>Prorocentrum</taxon>
    </lineage>
</organism>
<gene>
    <name evidence="2" type="ORF">PCOR1329_LOCUS63789</name>
</gene>
<evidence type="ECO:0000256" key="1">
    <source>
        <dbReference type="SAM" id="MobiDB-lite"/>
    </source>
</evidence>
<proteinExistence type="predicted"/>
<protein>
    <recommendedName>
        <fullName evidence="4">Galectin</fullName>
    </recommendedName>
</protein>